<evidence type="ECO:0000313" key="12">
    <source>
        <dbReference type="Proteomes" id="UP000321046"/>
    </source>
</evidence>
<dbReference type="EMBL" id="VOSL01000053">
    <property type="protein sequence ID" value="TXD34835.1"/>
    <property type="molecule type" value="Genomic_DNA"/>
</dbReference>
<feature type="domain" description="Peptidoglycan binding-like" evidence="8">
    <location>
        <begin position="369"/>
        <end position="418"/>
    </location>
</feature>
<feature type="domain" description="L,D-TPase catalytic" evidence="9">
    <location>
        <begin position="697"/>
        <end position="776"/>
    </location>
</feature>
<dbReference type="PANTHER" id="PTHR41533">
    <property type="entry name" value="L,D-TRANSPEPTIDASE HI_1667-RELATED"/>
    <property type="match status" value="1"/>
</dbReference>
<proteinExistence type="predicted"/>
<dbReference type="AlphaFoldDB" id="A0A5C6X6Z1"/>
<dbReference type="Gene3D" id="1.10.101.10">
    <property type="entry name" value="PGBD-like superfamily/PGBD"/>
    <property type="match status" value="1"/>
</dbReference>
<evidence type="ECO:0000256" key="6">
    <source>
        <dbReference type="SAM" id="MobiDB-lite"/>
    </source>
</evidence>
<feature type="region of interest" description="Disordered" evidence="6">
    <location>
        <begin position="560"/>
        <end position="630"/>
    </location>
</feature>
<feature type="domain" description="L,D-transpeptidase scaffold" evidence="10">
    <location>
        <begin position="91"/>
        <end position="156"/>
    </location>
</feature>
<evidence type="ECO:0000259" key="9">
    <source>
        <dbReference type="Pfam" id="PF03734"/>
    </source>
</evidence>
<keyword evidence="2" id="KW-0808">Transferase</keyword>
<evidence type="ECO:0000256" key="3">
    <source>
        <dbReference type="ARBA" id="ARBA00022960"/>
    </source>
</evidence>
<evidence type="ECO:0000256" key="5">
    <source>
        <dbReference type="ARBA" id="ARBA00023316"/>
    </source>
</evidence>
<evidence type="ECO:0000259" key="8">
    <source>
        <dbReference type="Pfam" id="PF01471"/>
    </source>
</evidence>
<evidence type="ECO:0000256" key="4">
    <source>
        <dbReference type="ARBA" id="ARBA00022984"/>
    </source>
</evidence>
<evidence type="ECO:0000256" key="1">
    <source>
        <dbReference type="ARBA" id="ARBA00004752"/>
    </source>
</evidence>
<organism evidence="11 12">
    <name type="scientific">Lujinxingia vulgaris</name>
    <dbReference type="NCBI Taxonomy" id="2600176"/>
    <lineage>
        <taxon>Bacteria</taxon>
        <taxon>Deltaproteobacteria</taxon>
        <taxon>Bradymonadales</taxon>
        <taxon>Lujinxingiaceae</taxon>
        <taxon>Lujinxingia</taxon>
    </lineage>
</organism>
<dbReference type="SUPFAM" id="SSF141523">
    <property type="entry name" value="L,D-transpeptidase catalytic domain-like"/>
    <property type="match status" value="2"/>
</dbReference>
<evidence type="ECO:0000256" key="7">
    <source>
        <dbReference type="SAM" id="SignalP"/>
    </source>
</evidence>
<keyword evidence="3" id="KW-0133">Cell shape</keyword>
<reference evidence="11 12" key="1">
    <citation type="submission" date="2019-08" db="EMBL/GenBank/DDBJ databases">
        <title>Bradymonadales sp. TMQ2.</title>
        <authorList>
            <person name="Liang Q."/>
        </authorList>
    </citation>
    <scope>NUCLEOTIDE SEQUENCE [LARGE SCALE GENOMIC DNA]</scope>
    <source>
        <strain evidence="11 12">TMQ2</strain>
    </source>
</reference>
<dbReference type="InterPro" id="IPR052905">
    <property type="entry name" value="LD-transpeptidase_YkuD-like"/>
</dbReference>
<dbReference type="CDD" id="cd16913">
    <property type="entry name" value="YkuD_like"/>
    <property type="match status" value="2"/>
</dbReference>
<comment type="pathway">
    <text evidence="1">Cell wall biogenesis; peptidoglycan biosynthesis.</text>
</comment>
<gene>
    <name evidence="11" type="ORF">FRC96_12305</name>
</gene>
<sequence length="833" mass="93268">MNFDTPHRAPHSLRLLAMGLLTSSLLAISACSEPTIEPAAAQSYTAEWAPTLEDALREKSASAAASQALKAAFEKGDEARAAGNEPPFGTLVNQIYREREYEPTLVKNATLTPAGEALWNALQVVDDHQLDPAPYRLDELARLFEELEAKKQAYADFEGLKPTEAEVAAATAWLTEQPVSTFALTEESHAQLTEALLNAPEGQRLNEALKTYETKSADVIAIEAKLERLLALGLARYAREQRYFRLKEIFVHERHWDEYNEPDSRSTRPDKAKGPFRAGQVWRQASHVATEMARRRKDELFNQGIQDTLRALIAAESLDDAQRVIDAIPPQNPQYMGLVNAYRRYRDIVEAGGWQEVPTPRSLKPGQRSEAVTHLKQRLRIEGFYPEDAPIDEHYDEALEEAVREYQHTHQMVANGRPHNVFWYSINVPAERRLAQIARNIERWRSTNTRHAEDDSYVFINIPDFNVELWKGQERKLRFAVVVGNNNKEVNPLTGEAERANQTPTVSAYIDRVIYNPYWNVTPRIRAESILPEVKKQVMGGYAARLSNLYKTSNLPTRRTVSTGLGLGSATPTSNDAPSGGQPAAGMVGRPPQENASAQAANAPADRPDRAPAAGDPDDGPAVPVAPEPVDLLESITTMRSTEMGRTRAFKTDVLQRILAVHFPGDEGAARFKAQFPYLDPATGIVDVSVTNPDHIPSWYEENRYEVAFPGRTWEYVRMLPGEDNALGFVKIIFPNLHDIYLHDTPHKPLFSQPVRGYSHGCIRMEQPLTMAEALLELDGQNPNVDAILEGGEYTPIFLTHQVPVHIEYYTVSVDDEGRPHFLADVYGYDEES</sequence>
<dbReference type="InterPro" id="IPR045380">
    <property type="entry name" value="LD_TPept_scaffold_dom"/>
</dbReference>
<comment type="caution">
    <text evidence="11">The sequence shown here is derived from an EMBL/GenBank/DDBJ whole genome shotgun (WGS) entry which is preliminary data.</text>
</comment>
<keyword evidence="5" id="KW-0961">Cell wall biogenesis/degradation</keyword>
<feature type="chain" id="PRO_5023001927" evidence="7">
    <location>
        <begin position="30"/>
        <end position="833"/>
    </location>
</feature>
<dbReference type="Pfam" id="PF03734">
    <property type="entry name" value="YkuD"/>
    <property type="match status" value="2"/>
</dbReference>
<keyword evidence="4" id="KW-0573">Peptidoglycan synthesis</keyword>
<accession>A0A5C6X6Z1</accession>
<feature type="signal peptide" evidence="7">
    <location>
        <begin position="1"/>
        <end position="29"/>
    </location>
</feature>
<dbReference type="RefSeq" id="WP_146974786.1">
    <property type="nucleotide sequence ID" value="NZ_VOSL01000053.1"/>
</dbReference>
<name>A0A5C6X6Z1_9DELT</name>
<dbReference type="OrthoDB" id="9778545at2"/>
<feature type="compositionally biased region" description="Low complexity" evidence="6">
    <location>
        <begin position="591"/>
        <end position="629"/>
    </location>
</feature>
<dbReference type="GO" id="GO:0016740">
    <property type="term" value="F:transferase activity"/>
    <property type="evidence" value="ECO:0007669"/>
    <property type="project" value="UniProtKB-KW"/>
</dbReference>
<dbReference type="InterPro" id="IPR036366">
    <property type="entry name" value="PGBDSf"/>
</dbReference>
<dbReference type="InterPro" id="IPR002477">
    <property type="entry name" value="Peptidoglycan-bd-like"/>
</dbReference>
<dbReference type="Pfam" id="PF01471">
    <property type="entry name" value="PG_binding_1"/>
    <property type="match status" value="1"/>
</dbReference>
<dbReference type="GO" id="GO:0071555">
    <property type="term" value="P:cell wall organization"/>
    <property type="evidence" value="ECO:0007669"/>
    <property type="project" value="UniProtKB-KW"/>
</dbReference>
<evidence type="ECO:0000313" key="11">
    <source>
        <dbReference type="EMBL" id="TXD34835.1"/>
    </source>
</evidence>
<dbReference type="InterPro" id="IPR036365">
    <property type="entry name" value="PGBD-like_sf"/>
</dbReference>
<dbReference type="UniPathway" id="UPA00219"/>
<dbReference type="PANTHER" id="PTHR41533:SF2">
    <property type="entry name" value="BLR7131 PROTEIN"/>
    <property type="match status" value="1"/>
</dbReference>
<protein>
    <submittedName>
        <fullName evidence="11">L,D-transpeptidase family protein</fullName>
    </submittedName>
</protein>
<dbReference type="SUPFAM" id="SSF47090">
    <property type="entry name" value="PGBD-like"/>
    <property type="match status" value="1"/>
</dbReference>
<dbReference type="InterPro" id="IPR005490">
    <property type="entry name" value="LD_TPept_cat_dom"/>
</dbReference>
<keyword evidence="7" id="KW-0732">Signal</keyword>
<feature type="domain" description="L,D-TPase catalytic" evidence="9">
    <location>
        <begin position="456"/>
        <end position="538"/>
    </location>
</feature>
<dbReference type="GO" id="GO:0008360">
    <property type="term" value="P:regulation of cell shape"/>
    <property type="evidence" value="ECO:0007669"/>
    <property type="project" value="UniProtKB-KW"/>
</dbReference>
<evidence type="ECO:0000259" key="10">
    <source>
        <dbReference type="Pfam" id="PF20142"/>
    </source>
</evidence>
<dbReference type="InterPro" id="IPR038063">
    <property type="entry name" value="Transpep_catalytic_dom"/>
</dbReference>
<dbReference type="GO" id="GO:0009252">
    <property type="term" value="P:peptidoglycan biosynthetic process"/>
    <property type="evidence" value="ECO:0007669"/>
    <property type="project" value="UniProtKB-UniPathway"/>
</dbReference>
<dbReference type="Proteomes" id="UP000321046">
    <property type="component" value="Unassembled WGS sequence"/>
</dbReference>
<evidence type="ECO:0000256" key="2">
    <source>
        <dbReference type="ARBA" id="ARBA00022679"/>
    </source>
</evidence>
<dbReference type="Pfam" id="PF20142">
    <property type="entry name" value="Scaffold"/>
    <property type="match status" value="1"/>
</dbReference>